<reference evidence="2 3" key="1">
    <citation type="submission" date="2015-04" db="EMBL/GenBank/DDBJ databases">
        <title>Complete genome sequence of Schizopora paradoxa KUC8140, a cosmopolitan wood degrader in East Asia.</title>
        <authorList>
            <consortium name="DOE Joint Genome Institute"/>
            <person name="Min B."/>
            <person name="Park H."/>
            <person name="Jang Y."/>
            <person name="Kim J.-J."/>
            <person name="Kim K.H."/>
            <person name="Pangilinan J."/>
            <person name="Lipzen A."/>
            <person name="Riley R."/>
            <person name="Grigoriev I.V."/>
            <person name="Spatafora J.W."/>
            <person name="Choi I.-G."/>
        </authorList>
    </citation>
    <scope>NUCLEOTIDE SEQUENCE [LARGE SCALE GENOMIC DNA]</scope>
    <source>
        <strain evidence="2 3">KUC8140</strain>
    </source>
</reference>
<feature type="compositionally biased region" description="Basic and acidic residues" evidence="1">
    <location>
        <begin position="245"/>
        <end position="254"/>
    </location>
</feature>
<feature type="region of interest" description="Disordered" evidence="1">
    <location>
        <begin position="168"/>
        <end position="192"/>
    </location>
</feature>
<evidence type="ECO:0000313" key="3">
    <source>
        <dbReference type="Proteomes" id="UP000053477"/>
    </source>
</evidence>
<feature type="region of interest" description="Disordered" evidence="1">
    <location>
        <begin position="88"/>
        <end position="123"/>
    </location>
</feature>
<evidence type="ECO:0000256" key="1">
    <source>
        <dbReference type="SAM" id="MobiDB-lite"/>
    </source>
</evidence>
<protein>
    <submittedName>
        <fullName evidence="2">Uncharacterized protein</fullName>
    </submittedName>
</protein>
<proteinExistence type="predicted"/>
<name>A0A0H2S8R8_9AGAM</name>
<accession>A0A0H2S8R8</accession>
<feature type="region of interest" description="Disordered" evidence="1">
    <location>
        <begin position="245"/>
        <end position="266"/>
    </location>
</feature>
<dbReference type="Proteomes" id="UP000053477">
    <property type="component" value="Unassembled WGS sequence"/>
</dbReference>
<dbReference type="AlphaFoldDB" id="A0A0H2S8R8"/>
<dbReference type="InParanoid" id="A0A0H2S8R8"/>
<evidence type="ECO:0000313" key="2">
    <source>
        <dbReference type="EMBL" id="KLO20665.1"/>
    </source>
</evidence>
<gene>
    <name evidence="2" type="ORF">SCHPADRAFT_884671</name>
</gene>
<keyword evidence="3" id="KW-1185">Reference proteome</keyword>
<feature type="compositionally biased region" description="Polar residues" evidence="1">
    <location>
        <begin position="181"/>
        <end position="192"/>
    </location>
</feature>
<dbReference type="EMBL" id="KQ085882">
    <property type="protein sequence ID" value="KLO20665.1"/>
    <property type="molecule type" value="Genomic_DNA"/>
</dbReference>
<organism evidence="2 3">
    <name type="scientific">Schizopora paradoxa</name>
    <dbReference type="NCBI Taxonomy" id="27342"/>
    <lineage>
        <taxon>Eukaryota</taxon>
        <taxon>Fungi</taxon>
        <taxon>Dikarya</taxon>
        <taxon>Basidiomycota</taxon>
        <taxon>Agaricomycotina</taxon>
        <taxon>Agaricomycetes</taxon>
        <taxon>Hymenochaetales</taxon>
        <taxon>Schizoporaceae</taxon>
        <taxon>Schizopora</taxon>
    </lineage>
</organism>
<sequence>MVVAAISNTSNTSFSHGERNQICFRKDPCALERCITLKRFLGYSEDSTHLGTRGAPQDVKFADIIDPLLCRRRVATKATSTRDSSVVTGTGDFIPNGLRPSYGSQRTPVHKAEQDPFSGPPLWTKSSPKFDASLFVDELSQWTCTDAPDNERPKKAIRVGVLQEIPRLQSSKPQELRRPKSASSLHQNLKTSKTTDYAENLLNLRSGVQDSLRPRRNVVVCKRRILNENDILQHFAFRCDPRRMNLASPKDKKTSRGHTKGKTGIQSSLKTPYFEFQPFSSIERSSVADGDATDSSEPFDNGFTKDFDDTTGLIENIKERISYSRHFEMAIKKQPGQEVDDYLQLLRRAKTSQFVGCPGALLNLKEDNSARLLGSRQNAASADFLTKSYRSADRGSTPFAVVHQDLGIVAITLLAYDTKLCQHRLKTWNASPDPLSSTMSLQPDSYPLHYSSCRKPVLGGCECHDAQKFDYMAMVSVTVHPLGKRQSRNLLYRRTTSRRTLAYAHKDDSSFFSTWDRCLRPGHRLTPNGVAKKHYDALKNEQTAILGLTFGRYCLGCDHSYEWKGRSEDDSGNFDANNQPPAHVISVRSGLTSTVRLLLADDSIEGEERWLTQRGFPQRQSIMRSTLKTGLFVAEILLTTGTVRKSKLCRMLRHFTVWKARKSLWNNEKGYTTAKRKQLLVKKELRTC</sequence>